<name>A0A9P4SFT6_9PEZI</name>
<keyword evidence="2" id="KW-0812">Transmembrane</keyword>
<reference evidence="3" key="1">
    <citation type="journal article" date="2020" name="Stud. Mycol.">
        <title>101 Dothideomycetes genomes: a test case for predicting lifestyles and emergence of pathogens.</title>
        <authorList>
            <person name="Haridas S."/>
            <person name="Albert R."/>
            <person name="Binder M."/>
            <person name="Bloem J."/>
            <person name="Labutti K."/>
            <person name="Salamov A."/>
            <person name="Andreopoulos B."/>
            <person name="Baker S."/>
            <person name="Barry K."/>
            <person name="Bills G."/>
            <person name="Bluhm B."/>
            <person name="Cannon C."/>
            <person name="Castanera R."/>
            <person name="Culley D."/>
            <person name="Daum C."/>
            <person name="Ezra D."/>
            <person name="Gonzalez J."/>
            <person name="Henrissat B."/>
            <person name="Kuo A."/>
            <person name="Liang C."/>
            <person name="Lipzen A."/>
            <person name="Lutzoni F."/>
            <person name="Magnuson J."/>
            <person name="Mondo S."/>
            <person name="Nolan M."/>
            <person name="Ohm R."/>
            <person name="Pangilinan J."/>
            <person name="Park H.-J."/>
            <person name="Ramirez L."/>
            <person name="Alfaro M."/>
            <person name="Sun H."/>
            <person name="Tritt A."/>
            <person name="Yoshinaga Y."/>
            <person name="Zwiers L.-H."/>
            <person name="Turgeon B."/>
            <person name="Goodwin S."/>
            <person name="Spatafora J."/>
            <person name="Crous P."/>
            <person name="Grigoriev I."/>
        </authorList>
    </citation>
    <scope>NUCLEOTIDE SEQUENCE</scope>
    <source>
        <strain evidence="3">CBS 101060</strain>
    </source>
</reference>
<organism evidence="3 4">
    <name type="scientific">Patellaria atrata CBS 101060</name>
    <dbReference type="NCBI Taxonomy" id="1346257"/>
    <lineage>
        <taxon>Eukaryota</taxon>
        <taxon>Fungi</taxon>
        <taxon>Dikarya</taxon>
        <taxon>Ascomycota</taxon>
        <taxon>Pezizomycotina</taxon>
        <taxon>Dothideomycetes</taxon>
        <taxon>Dothideomycetes incertae sedis</taxon>
        <taxon>Patellariales</taxon>
        <taxon>Patellariaceae</taxon>
        <taxon>Patellaria</taxon>
    </lineage>
</organism>
<gene>
    <name evidence="3" type="ORF">M501DRAFT_1048409</name>
</gene>
<accession>A0A9P4SFT6</accession>
<evidence type="ECO:0000313" key="3">
    <source>
        <dbReference type="EMBL" id="KAF2840980.1"/>
    </source>
</evidence>
<proteinExistence type="predicted"/>
<protein>
    <submittedName>
        <fullName evidence="3">Uncharacterized protein</fullName>
    </submittedName>
</protein>
<keyword evidence="2" id="KW-0472">Membrane</keyword>
<keyword evidence="2" id="KW-1133">Transmembrane helix</keyword>
<evidence type="ECO:0000256" key="2">
    <source>
        <dbReference type="SAM" id="Phobius"/>
    </source>
</evidence>
<keyword evidence="4" id="KW-1185">Reference proteome</keyword>
<comment type="caution">
    <text evidence="3">The sequence shown here is derived from an EMBL/GenBank/DDBJ whole genome shotgun (WGS) entry which is preliminary data.</text>
</comment>
<dbReference type="EMBL" id="MU006092">
    <property type="protein sequence ID" value="KAF2840980.1"/>
    <property type="molecule type" value="Genomic_DNA"/>
</dbReference>
<sequence>MFRTTRVVLFPRLLVQGPANLISRIGPPDQARARDDHRKAPYLTRTIKESKIRTKNGWGWYTIQEIMEQAIGQNGWLLLGVTDFYWILVIFGMFARVCDEKATPVPLLHIIRTKPRSSNDGSCSSPIKIATSCHIRSRGADHISSNDSFRGFLGVLRLGMQLPATIPHLPPAFFVLSHPVKQASFVLSDPTSAATCRHLPVHVPKAPIEEPSESKAKVPLPSPSRYARD</sequence>
<dbReference type="Proteomes" id="UP000799429">
    <property type="component" value="Unassembled WGS sequence"/>
</dbReference>
<feature type="transmembrane region" description="Helical" evidence="2">
    <location>
        <begin position="76"/>
        <end position="95"/>
    </location>
</feature>
<dbReference type="AlphaFoldDB" id="A0A9P4SFT6"/>
<evidence type="ECO:0000313" key="4">
    <source>
        <dbReference type="Proteomes" id="UP000799429"/>
    </source>
</evidence>
<feature type="region of interest" description="Disordered" evidence="1">
    <location>
        <begin position="205"/>
        <end position="229"/>
    </location>
</feature>
<evidence type="ECO:0000256" key="1">
    <source>
        <dbReference type="SAM" id="MobiDB-lite"/>
    </source>
</evidence>